<sequence>MSEQQTPQSTRKRTARHIASDDELESSTAKAKKTAAGKKQVDPKPAPVKMCPSTAAKPKPGKLAKSFMAHRKIAIPKAPQITRNSTNVVLPGNPVRKQKVSVGANIEKGYDPFRRRDIIDDAKKVTAELATQPVLPEDKMDTFIDKNDPEYEIIHSPLRIRYVRVTTKPINSGGEKALLDDVRKNPGHYPHITFEQEKDALGRLVYRRRKIDPEHLEELREAERERQAAASRAASRANKRVKQRKDKSAIDRARKLLTSMQQKVSDGQQSAGQARGDSSLEHKSAHHGGS</sequence>
<feature type="compositionally biased region" description="Polar residues" evidence="1">
    <location>
        <begin position="258"/>
        <end position="272"/>
    </location>
</feature>
<accession>A0A9W4UL15</accession>
<feature type="region of interest" description="Disordered" evidence="1">
    <location>
        <begin position="223"/>
        <end position="290"/>
    </location>
</feature>
<dbReference type="EMBL" id="CAOQHR010000006">
    <property type="protein sequence ID" value="CAI6336193.1"/>
    <property type="molecule type" value="Genomic_DNA"/>
</dbReference>
<dbReference type="OrthoDB" id="3800146at2759"/>
<reference evidence="2" key="1">
    <citation type="submission" date="2023-01" db="EMBL/GenBank/DDBJ databases">
        <authorList>
            <person name="Van Ghelder C."/>
            <person name="Rancurel C."/>
        </authorList>
    </citation>
    <scope>NUCLEOTIDE SEQUENCE</scope>
    <source>
        <strain evidence="2">CNCM I-4278</strain>
    </source>
</reference>
<evidence type="ECO:0000256" key="1">
    <source>
        <dbReference type="SAM" id="MobiDB-lite"/>
    </source>
</evidence>
<protein>
    <submittedName>
        <fullName evidence="2">Uncharacterized protein</fullName>
    </submittedName>
</protein>
<dbReference type="Proteomes" id="UP001152607">
    <property type="component" value="Unassembled WGS sequence"/>
</dbReference>
<proteinExistence type="predicted"/>
<dbReference type="AlphaFoldDB" id="A0A9W4UL15"/>
<feature type="region of interest" description="Disordered" evidence="1">
    <location>
        <begin position="1"/>
        <end position="63"/>
    </location>
</feature>
<organism evidence="2 3">
    <name type="scientific">Periconia digitata</name>
    <dbReference type="NCBI Taxonomy" id="1303443"/>
    <lineage>
        <taxon>Eukaryota</taxon>
        <taxon>Fungi</taxon>
        <taxon>Dikarya</taxon>
        <taxon>Ascomycota</taxon>
        <taxon>Pezizomycotina</taxon>
        <taxon>Dothideomycetes</taxon>
        <taxon>Pleosporomycetidae</taxon>
        <taxon>Pleosporales</taxon>
        <taxon>Massarineae</taxon>
        <taxon>Periconiaceae</taxon>
        <taxon>Periconia</taxon>
    </lineage>
</organism>
<evidence type="ECO:0000313" key="3">
    <source>
        <dbReference type="Proteomes" id="UP001152607"/>
    </source>
</evidence>
<gene>
    <name evidence="2" type="ORF">PDIGIT_LOCUS9285</name>
</gene>
<keyword evidence="3" id="KW-1185">Reference proteome</keyword>
<evidence type="ECO:0000313" key="2">
    <source>
        <dbReference type="EMBL" id="CAI6336193.1"/>
    </source>
</evidence>
<name>A0A9W4UL15_9PLEO</name>
<comment type="caution">
    <text evidence="2">The sequence shown here is derived from an EMBL/GenBank/DDBJ whole genome shotgun (WGS) entry which is preliminary data.</text>
</comment>